<keyword evidence="7" id="KW-1185">Reference proteome</keyword>
<dbReference type="SFLD" id="SFLDG01135">
    <property type="entry name" value="C1.5.6:_HAD__Beta-PGM__Phospha"/>
    <property type="match status" value="1"/>
</dbReference>
<dbReference type="STRING" id="1391653.AKJ08_2401"/>
<keyword evidence="3" id="KW-0479">Metal-binding</keyword>
<dbReference type="OrthoDB" id="9807630at2"/>
<dbReference type="PATRIC" id="fig|1391653.3.peg.2503"/>
<dbReference type="InterPro" id="IPR023214">
    <property type="entry name" value="HAD_sf"/>
</dbReference>
<evidence type="ECO:0000256" key="3">
    <source>
        <dbReference type="ARBA" id="ARBA00022723"/>
    </source>
</evidence>
<dbReference type="EMBL" id="CP012332">
    <property type="protein sequence ID" value="AKU92014.1"/>
    <property type="molecule type" value="Genomic_DNA"/>
</dbReference>
<dbReference type="PRINTS" id="PR00413">
    <property type="entry name" value="HADHALOGNASE"/>
</dbReference>
<dbReference type="PANTHER" id="PTHR46193:SF18">
    <property type="entry name" value="HEXITOL PHOSPHATASE B"/>
    <property type="match status" value="1"/>
</dbReference>
<dbReference type="GO" id="GO:0046872">
    <property type="term" value="F:metal ion binding"/>
    <property type="evidence" value="ECO:0007669"/>
    <property type="project" value="UniProtKB-KW"/>
</dbReference>
<dbReference type="Gene3D" id="1.10.150.240">
    <property type="entry name" value="Putative phosphatase, domain 2"/>
    <property type="match status" value="1"/>
</dbReference>
<keyword evidence="4" id="KW-0460">Magnesium</keyword>
<dbReference type="AlphaFoldDB" id="A0A0K1PFX3"/>
<keyword evidence="6" id="KW-0378">Hydrolase</keyword>
<dbReference type="InterPro" id="IPR023198">
    <property type="entry name" value="PGP-like_dom2"/>
</dbReference>
<organism evidence="6 7">
    <name type="scientific">Vulgatibacter incomptus</name>
    <dbReference type="NCBI Taxonomy" id="1391653"/>
    <lineage>
        <taxon>Bacteria</taxon>
        <taxon>Pseudomonadati</taxon>
        <taxon>Myxococcota</taxon>
        <taxon>Myxococcia</taxon>
        <taxon>Myxococcales</taxon>
        <taxon>Cystobacterineae</taxon>
        <taxon>Vulgatibacteraceae</taxon>
        <taxon>Vulgatibacter</taxon>
    </lineage>
</organism>
<keyword evidence="5" id="KW-0119">Carbohydrate metabolism</keyword>
<dbReference type="SFLD" id="SFLDS00003">
    <property type="entry name" value="Haloacid_Dehalogenase"/>
    <property type="match status" value="1"/>
</dbReference>
<dbReference type="KEGG" id="vin:AKJ08_2401"/>
<name>A0A0K1PFX3_9BACT</name>
<dbReference type="SFLD" id="SFLDG01129">
    <property type="entry name" value="C1.5:_HAD__Beta-PGM__Phosphata"/>
    <property type="match status" value="1"/>
</dbReference>
<dbReference type="SUPFAM" id="SSF56784">
    <property type="entry name" value="HAD-like"/>
    <property type="match status" value="1"/>
</dbReference>
<dbReference type="PANTHER" id="PTHR46193">
    <property type="entry name" value="6-PHOSPHOGLUCONATE PHOSPHATASE"/>
    <property type="match status" value="1"/>
</dbReference>
<evidence type="ECO:0000256" key="4">
    <source>
        <dbReference type="ARBA" id="ARBA00022842"/>
    </source>
</evidence>
<gene>
    <name evidence="6" type="ORF">AKJ08_2401</name>
</gene>
<dbReference type="RefSeq" id="WP_050726242.1">
    <property type="nucleotide sequence ID" value="NZ_CP012332.1"/>
</dbReference>
<evidence type="ECO:0000313" key="7">
    <source>
        <dbReference type="Proteomes" id="UP000055590"/>
    </source>
</evidence>
<protein>
    <submittedName>
        <fullName evidence="6">2-deoxyglucose-6-phosphate hydrolase YniC</fullName>
    </submittedName>
</protein>
<dbReference type="InterPro" id="IPR036412">
    <property type="entry name" value="HAD-like_sf"/>
</dbReference>
<dbReference type="NCBIfam" id="NF008087">
    <property type="entry name" value="PRK10826.1"/>
    <property type="match status" value="1"/>
</dbReference>
<dbReference type="GO" id="GO:0016787">
    <property type="term" value="F:hydrolase activity"/>
    <property type="evidence" value="ECO:0007669"/>
    <property type="project" value="UniProtKB-KW"/>
</dbReference>
<dbReference type="InterPro" id="IPR051600">
    <property type="entry name" value="Beta-PGM-like"/>
</dbReference>
<dbReference type="InterPro" id="IPR006439">
    <property type="entry name" value="HAD-SF_hydro_IA"/>
</dbReference>
<evidence type="ECO:0000313" key="6">
    <source>
        <dbReference type="EMBL" id="AKU92014.1"/>
    </source>
</evidence>
<reference evidence="6 7" key="1">
    <citation type="submission" date="2015-08" db="EMBL/GenBank/DDBJ databases">
        <authorList>
            <person name="Babu N.S."/>
            <person name="Beckwith C.J."/>
            <person name="Beseler K.G."/>
            <person name="Brison A."/>
            <person name="Carone J.V."/>
            <person name="Caskin T.P."/>
            <person name="Diamond M."/>
            <person name="Durham M.E."/>
            <person name="Foxe J.M."/>
            <person name="Go M."/>
            <person name="Henderson B.A."/>
            <person name="Jones I.B."/>
            <person name="McGettigan J.A."/>
            <person name="Micheletti S.J."/>
            <person name="Nasrallah M.E."/>
            <person name="Ortiz D."/>
            <person name="Piller C.R."/>
            <person name="Privatt S.R."/>
            <person name="Schneider S.L."/>
            <person name="Sharp S."/>
            <person name="Smith T.C."/>
            <person name="Stanton J.D."/>
            <person name="Ullery H.E."/>
            <person name="Wilson R.J."/>
            <person name="Serrano M.G."/>
            <person name="Buck G."/>
            <person name="Lee V."/>
            <person name="Wang Y."/>
            <person name="Carvalho R."/>
            <person name="Voegtly L."/>
            <person name="Shi R."/>
            <person name="Duckworth R."/>
            <person name="Johnson A."/>
            <person name="Loviza R."/>
            <person name="Walstead R."/>
            <person name="Shah Z."/>
            <person name="Kiflezghi M."/>
            <person name="Wade K."/>
            <person name="Ball S.L."/>
            <person name="Bradley K.W."/>
            <person name="Asai D.J."/>
            <person name="Bowman C.A."/>
            <person name="Russell D.A."/>
            <person name="Pope W.H."/>
            <person name="Jacobs-Sera D."/>
            <person name="Hendrix R.W."/>
            <person name="Hatfull G.F."/>
        </authorList>
    </citation>
    <scope>NUCLEOTIDE SEQUENCE [LARGE SCALE GENOMIC DNA]</scope>
    <source>
        <strain evidence="6 7">DSM 27710</strain>
    </source>
</reference>
<evidence type="ECO:0000256" key="2">
    <source>
        <dbReference type="ARBA" id="ARBA00006171"/>
    </source>
</evidence>
<comment type="cofactor">
    <cofactor evidence="1">
        <name>Mg(2+)</name>
        <dbReference type="ChEBI" id="CHEBI:18420"/>
    </cofactor>
</comment>
<dbReference type="Pfam" id="PF00702">
    <property type="entry name" value="Hydrolase"/>
    <property type="match status" value="1"/>
</dbReference>
<dbReference type="Gene3D" id="3.40.50.1000">
    <property type="entry name" value="HAD superfamily/HAD-like"/>
    <property type="match status" value="1"/>
</dbReference>
<accession>A0A0K1PFX3</accession>
<proteinExistence type="inferred from homology"/>
<dbReference type="NCBIfam" id="TIGR01509">
    <property type="entry name" value="HAD-SF-IA-v3"/>
    <property type="match status" value="1"/>
</dbReference>
<evidence type="ECO:0000256" key="1">
    <source>
        <dbReference type="ARBA" id="ARBA00001946"/>
    </source>
</evidence>
<comment type="similarity">
    <text evidence="2">Belongs to the HAD-like hydrolase superfamily. CbbY/CbbZ/Gph/YieH family.</text>
</comment>
<sequence length="222" mass="24113">MIRAAIFDMDGLLIDSEPFWQEAELEVFGDLGVPITREACVETRGLRLDEVVALWSRRYPWQGPSLAEVHGRILEAMASLIRARGGPMPGALEAIELMRRRFGPVAIATSSPPMLIEAVLEKLGLGGAFDVVHSAQGEPYGKPHPAVFLSAARLLDLPPTDCVALEDSLAGVIAAKSARMACIAVPEEAQRTDPRFSIADRVLPSLVELPRVEWDAIAVARR</sequence>
<evidence type="ECO:0000256" key="5">
    <source>
        <dbReference type="ARBA" id="ARBA00023277"/>
    </source>
</evidence>
<dbReference type="Proteomes" id="UP000055590">
    <property type="component" value="Chromosome"/>
</dbReference>